<feature type="compositionally biased region" description="Basic and acidic residues" evidence="1">
    <location>
        <begin position="183"/>
        <end position="201"/>
    </location>
</feature>
<sequence length="286" mass="33286">MYVPMLSIASLYQQLHLQRQPCSNQTKQRLLPVFVFFLLFKLPFRRAFRGGIQIIFKMGREEQVEEREVLESIFPEEITDISETEFRIQIALDVPGEEDEPPTMFLQVRYPEAYPDEPPTLDLQSVPNAAPYEWFNVSDDREHLLEGIQETIQENLGMAMVFSLVSALKEAAEALIEERKQAREREHEERAAALEREENKKFHGTPVTPETFLKWRADFVKEMREQKQREEEERLAELKKAKLKEPVKLTGKQLWERGLVGKIVDEDDEDGAGLTEGLDKLRVEAV</sequence>
<name>A0A4V6DID3_9PEZI</name>
<dbReference type="PANTHER" id="PTHR12292">
    <property type="entry name" value="RWD DOMAIN-CONTAINING PROTEIN"/>
    <property type="match status" value="1"/>
</dbReference>
<feature type="region of interest" description="Disordered" evidence="1">
    <location>
        <begin position="183"/>
        <end position="206"/>
    </location>
</feature>
<accession>A0A4V6DID3</accession>
<dbReference type="AlphaFoldDB" id="A0A4V6DID3"/>
<dbReference type="STRING" id="1306861.A0A4V6DID3"/>
<comment type="caution">
    <text evidence="3">The sequence shown here is derived from an EMBL/GenBank/DDBJ whole genome shotgun (WGS) entry which is preliminary data.</text>
</comment>
<evidence type="ECO:0000259" key="2">
    <source>
        <dbReference type="PROSITE" id="PS50908"/>
    </source>
</evidence>
<dbReference type="Proteomes" id="UP000310108">
    <property type="component" value="Unassembled WGS sequence"/>
</dbReference>
<organism evidence="3 4">
    <name type="scientific">Colletotrichum tanaceti</name>
    <dbReference type="NCBI Taxonomy" id="1306861"/>
    <lineage>
        <taxon>Eukaryota</taxon>
        <taxon>Fungi</taxon>
        <taxon>Dikarya</taxon>
        <taxon>Ascomycota</taxon>
        <taxon>Pezizomycotina</taxon>
        <taxon>Sordariomycetes</taxon>
        <taxon>Hypocreomycetidae</taxon>
        <taxon>Glomerellales</taxon>
        <taxon>Glomerellaceae</taxon>
        <taxon>Colletotrichum</taxon>
        <taxon>Colletotrichum destructivum species complex</taxon>
    </lineage>
</organism>
<dbReference type="Gene3D" id="3.10.110.10">
    <property type="entry name" value="Ubiquitin Conjugating Enzyme"/>
    <property type="match status" value="1"/>
</dbReference>
<gene>
    <name evidence="3" type="ORF">CTA1_9934</name>
</gene>
<dbReference type="InterPro" id="IPR016135">
    <property type="entry name" value="UBQ-conjugating_enzyme/RWD"/>
</dbReference>
<proteinExistence type="predicted"/>
<evidence type="ECO:0000313" key="4">
    <source>
        <dbReference type="Proteomes" id="UP000310108"/>
    </source>
</evidence>
<dbReference type="Pfam" id="PF05773">
    <property type="entry name" value="RWD"/>
    <property type="match status" value="1"/>
</dbReference>
<evidence type="ECO:0000313" key="3">
    <source>
        <dbReference type="EMBL" id="TKW59996.1"/>
    </source>
</evidence>
<keyword evidence="4" id="KW-1185">Reference proteome</keyword>
<dbReference type="InterPro" id="IPR006575">
    <property type="entry name" value="RWD_dom"/>
</dbReference>
<protein>
    <submittedName>
        <fullName evidence="3">RWD domain-containing protein</fullName>
    </submittedName>
</protein>
<dbReference type="InterPro" id="IPR040213">
    <property type="entry name" value="GIR2-like"/>
</dbReference>
<feature type="domain" description="RWD" evidence="2">
    <location>
        <begin position="65"/>
        <end position="175"/>
    </location>
</feature>
<dbReference type="FunFam" id="3.10.110.10:FF:000075">
    <property type="entry name" value="RWD domain-containing protein (Gir2)"/>
    <property type="match status" value="1"/>
</dbReference>
<evidence type="ECO:0000256" key="1">
    <source>
        <dbReference type="SAM" id="MobiDB-lite"/>
    </source>
</evidence>
<dbReference type="SMART" id="SM00591">
    <property type="entry name" value="RWD"/>
    <property type="match status" value="1"/>
</dbReference>
<reference evidence="3 4" key="1">
    <citation type="journal article" date="2019" name="PLoS ONE">
        <title>Comparative genome analysis indicates high evolutionary potential of pathogenicity genes in Colletotrichum tanaceti.</title>
        <authorList>
            <person name="Lelwala R.V."/>
            <person name="Korhonen P.K."/>
            <person name="Young N.D."/>
            <person name="Scott J.B."/>
            <person name="Ades P.A."/>
            <person name="Gasser R.B."/>
            <person name="Taylor P.W.J."/>
        </authorList>
    </citation>
    <scope>NUCLEOTIDE SEQUENCE [LARGE SCALE GENOMIC DNA]</scope>
    <source>
        <strain evidence="3">BRIP57314</strain>
    </source>
</reference>
<dbReference type="SUPFAM" id="SSF54495">
    <property type="entry name" value="UBC-like"/>
    <property type="match status" value="1"/>
</dbReference>
<dbReference type="PROSITE" id="PS50908">
    <property type="entry name" value="RWD"/>
    <property type="match status" value="1"/>
</dbReference>
<dbReference type="EMBL" id="PJEX01000003">
    <property type="protein sequence ID" value="TKW59996.1"/>
    <property type="molecule type" value="Genomic_DNA"/>
</dbReference>